<accession>A0A0F9ET14</accession>
<proteinExistence type="predicted"/>
<evidence type="ECO:0000313" key="1">
    <source>
        <dbReference type="EMBL" id="KKL69416.1"/>
    </source>
</evidence>
<comment type="caution">
    <text evidence="1">The sequence shown here is derived from an EMBL/GenBank/DDBJ whole genome shotgun (WGS) entry which is preliminary data.</text>
</comment>
<protein>
    <submittedName>
        <fullName evidence="1">Uncharacterized protein</fullName>
    </submittedName>
</protein>
<dbReference type="AlphaFoldDB" id="A0A0F9ET14"/>
<sequence>MNTSTLFPTAKNTNLIPIGNGFSLKIISDDRVEFYHFDQLQKVVPRKP</sequence>
<organism evidence="1">
    <name type="scientific">marine sediment metagenome</name>
    <dbReference type="NCBI Taxonomy" id="412755"/>
    <lineage>
        <taxon>unclassified sequences</taxon>
        <taxon>metagenomes</taxon>
        <taxon>ecological metagenomes</taxon>
    </lineage>
</organism>
<name>A0A0F9ET14_9ZZZZ</name>
<dbReference type="EMBL" id="LAZR01026216">
    <property type="protein sequence ID" value="KKL69416.1"/>
    <property type="molecule type" value="Genomic_DNA"/>
</dbReference>
<gene>
    <name evidence="1" type="ORF">LCGC14_2115190</name>
</gene>
<feature type="non-terminal residue" evidence="1">
    <location>
        <position position="48"/>
    </location>
</feature>
<reference evidence="1" key="1">
    <citation type="journal article" date="2015" name="Nature">
        <title>Complex archaea that bridge the gap between prokaryotes and eukaryotes.</title>
        <authorList>
            <person name="Spang A."/>
            <person name="Saw J.H."/>
            <person name="Jorgensen S.L."/>
            <person name="Zaremba-Niedzwiedzka K."/>
            <person name="Martijn J."/>
            <person name="Lind A.E."/>
            <person name="van Eijk R."/>
            <person name="Schleper C."/>
            <person name="Guy L."/>
            <person name="Ettema T.J."/>
        </authorList>
    </citation>
    <scope>NUCLEOTIDE SEQUENCE</scope>
</reference>